<dbReference type="Proteomes" id="UP001064048">
    <property type="component" value="Chromosome 14"/>
</dbReference>
<protein>
    <submittedName>
        <fullName evidence="1">Uncharacterized protein</fullName>
    </submittedName>
</protein>
<dbReference type="EMBL" id="CM046114">
    <property type="protein sequence ID" value="KAI8420491.1"/>
    <property type="molecule type" value="Genomic_DNA"/>
</dbReference>
<evidence type="ECO:0000313" key="1">
    <source>
        <dbReference type="EMBL" id="KAI8420491.1"/>
    </source>
</evidence>
<gene>
    <name evidence="1" type="ORF">MSG28_008977</name>
</gene>
<accession>A0ACC0J8N6</accession>
<evidence type="ECO:0000313" key="2">
    <source>
        <dbReference type="Proteomes" id="UP001064048"/>
    </source>
</evidence>
<organism evidence="1 2">
    <name type="scientific">Choristoneura fumiferana</name>
    <name type="common">Spruce budworm moth</name>
    <name type="synonym">Archips fumiferana</name>
    <dbReference type="NCBI Taxonomy" id="7141"/>
    <lineage>
        <taxon>Eukaryota</taxon>
        <taxon>Metazoa</taxon>
        <taxon>Ecdysozoa</taxon>
        <taxon>Arthropoda</taxon>
        <taxon>Hexapoda</taxon>
        <taxon>Insecta</taxon>
        <taxon>Pterygota</taxon>
        <taxon>Neoptera</taxon>
        <taxon>Endopterygota</taxon>
        <taxon>Lepidoptera</taxon>
        <taxon>Glossata</taxon>
        <taxon>Ditrysia</taxon>
        <taxon>Tortricoidea</taxon>
        <taxon>Tortricidae</taxon>
        <taxon>Tortricinae</taxon>
        <taxon>Choristoneura</taxon>
    </lineage>
</organism>
<sequence>MLTRQGTSTKMKRLKCLDGFRTISTCLVLLGHCPIPGLITSDNPVFMERTYSKLPFHILYNGTLIVQSFFIISGLLTMYSTLVGGNNFSWKLLPPGILNRWLRLTPPYAMVMFFVMTLGRHMGDGPFWKPIIETEVEDCYHAWWRHLLYIQNYFDKNQCMAHAWYLAADFQLSILGIIIACVLNGARAQKMAIGALFAVGLITPAGHVFMQNLHAILIVSPEMALNFFVNDDTFNNLYKRGHTNLSCYALGLALAFLIYNLKESDIGSHKYKKFRLFYWMLFPIELFIVLTGAIFYIPGIQIPLGVRMVYSSSIKVLFGAIICFHIFFTILKVDKTHRGVLNWAGWGILAKFTYSAYIVHICVLRTYAADNDALARMTSYKILMSYTSLLVLSFALALPLWFFVEKPVANLVKTLIFPAPPKKVEKPTSVSMVADLASSKETVEVKI</sequence>
<proteinExistence type="predicted"/>
<reference evidence="1 2" key="1">
    <citation type="journal article" date="2022" name="Genome Biol. Evol.">
        <title>The Spruce Budworm Genome: Reconstructing the Evolutionary History of Antifreeze Proteins.</title>
        <authorList>
            <person name="Beliveau C."/>
            <person name="Gagne P."/>
            <person name="Picq S."/>
            <person name="Vernygora O."/>
            <person name="Keeling C.I."/>
            <person name="Pinkney K."/>
            <person name="Doucet D."/>
            <person name="Wen F."/>
            <person name="Johnston J.S."/>
            <person name="Maaroufi H."/>
            <person name="Boyle B."/>
            <person name="Laroche J."/>
            <person name="Dewar K."/>
            <person name="Juretic N."/>
            <person name="Blackburn G."/>
            <person name="Nisole A."/>
            <person name="Brunet B."/>
            <person name="Brandao M."/>
            <person name="Lumley L."/>
            <person name="Duan J."/>
            <person name="Quan G."/>
            <person name="Lucarotti C.J."/>
            <person name="Roe A.D."/>
            <person name="Sperling F.A.H."/>
            <person name="Levesque R.C."/>
            <person name="Cusson M."/>
        </authorList>
    </citation>
    <scope>NUCLEOTIDE SEQUENCE [LARGE SCALE GENOMIC DNA]</scope>
    <source>
        <strain evidence="1">Glfc:IPQL:Cfum</strain>
    </source>
</reference>
<name>A0ACC0J8N6_CHOFU</name>
<comment type="caution">
    <text evidence="1">The sequence shown here is derived from an EMBL/GenBank/DDBJ whole genome shotgun (WGS) entry which is preliminary data.</text>
</comment>
<keyword evidence="2" id="KW-1185">Reference proteome</keyword>